<name>A0A0P1AM63_PLAHL</name>
<dbReference type="AlphaFoldDB" id="A0A0P1AM63"/>
<proteinExistence type="predicted"/>
<dbReference type="EMBL" id="CCYD01000610">
    <property type="protein sequence ID" value="CEG42240.1"/>
    <property type="molecule type" value="Genomic_DNA"/>
</dbReference>
<accession>A0A0P1AM63</accession>
<dbReference type="GeneID" id="36407588"/>
<dbReference type="OrthoDB" id="94611at2759"/>
<protein>
    <submittedName>
        <fullName evidence="1">Uncharacterized protein</fullName>
    </submittedName>
</protein>
<organism evidence="1 2">
    <name type="scientific">Plasmopara halstedii</name>
    <name type="common">Downy mildew of sunflower</name>
    <dbReference type="NCBI Taxonomy" id="4781"/>
    <lineage>
        <taxon>Eukaryota</taxon>
        <taxon>Sar</taxon>
        <taxon>Stramenopiles</taxon>
        <taxon>Oomycota</taxon>
        <taxon>Peronosporomycetes</taxon>
        <taxon>Peronosporales</taxon>
        <taxon>Peronosporaceae</taxon>
        <taxon>Plasmopara</taxon>
    </lineage>
</organism>
<dbReference type="OMA" id="QKNWSCG"/>
<reference evidence="2" key="1">
    <citation type="submission" date="2014-09" db="EMBL/GenBank/DDBJ databases">
        <authorList>
            <person name="Sharma Rahul"/>
            <person name="Thines Marco"/>
        </authorList>
    </citation>
    <scope>NUCLEOTIDE SEQUENCE [LARGE SCALE GENOMIC DNA]</scope>
</reference>
<dbReference type="Proteomes" id="UP000054928">
    <property type="component" value="Unassembled WGS sequence"/>
</dbReference>
<dbReference type="RefSeq" id="XP_024578609.1">
    <property type="nucleotide sequence ID" value="XM_024728098.1"/>
</dbReference>
<evidence type="ECO:0000313" key="1">
    <source>
        <dbReference type="EMBL" id="CEG42240.1"/>
    </source>
</evidence>
<evidence type="ECO:0000313" key="2">
    <source>
        <dbReference type="Proteomes" id="UP000054928"/>
    </source>
</evidence>
<sequence>MGAMLVCFGAYEPDLSDIRQRLLNGDSLLDRFQKAWSCGRLDDCDDSNAFLLQSDETTASSGSRLLSAFYSRLVEENDDCAFYIDSRGIRLREAYLDQVEVLENYFMPVDHKRILSKAFGSSLIQSLESYSCSEDCLSTTSTMTSEFDNWLSVDWSYECNLHSRPFSERCLSLNSVNSAKKLHRSYTGLHKQEDSCLSNYRPVWNTSRSKLAQVSPLPPFGEHTIAAS</sequence>
<keyword evidence="2" id="KW-1185">Reference proteome</keyword>